<evidence type="ECO:0008006" key="3">
    <source>
        <dbReference type="Google" id="ProtNLM"/>
    </source>
</evidence>
<evidence type="ECO:0000313" key="2">
    <source>
        <dbReference type="Proteomes" id="UP000494119"/>
    </source>
</evidence>
<gene>
    <name evidence="1" type="ORF">LMG28688_06554</name>
</gene>
<accession>A0A6J5GUX7</accession>
<keyword evidence="2" id="KW-1185">Reference proteome</keyword>
<name>A0A6J5GUX7_9BURK</name>
<dbReference type="Gene3D" id="2.40.160.10">
    <property type="entry name" value="Porin"/>
    <property type="match status" value="1"/>
</dbReference>
<proteinExistence type="predicted"/>
<protein>
    <recommendedName>
        <fullName evidence="3">Porin domain-containing protein</fullName>
    </recommendedName>
</protein>
<evidence type="ECO:0000313" key="1">
    <source>
        <dbReference type="EMBL" id="CAB3807493.1"/>
    </source>
</evidence>
<reference evidence="1 2" key="1">
    <citation type="submission" date="2020-04" db="EMBL/GenBank/DDBJ databases">
        <authorList>
            <person name="De Canck E."/>
        </authorList>
    </citation>
    <scope>NUCLEOTIDE SEQUENCE [LARGE SCALE GENOMIC DNA]</scope>
    <source>
        <strain evidence="1 2">LMG 28688</strain>
    </source>
</reference>
<dbReference type="SUPFAM" id="SSF56935">
    <property type="entry name" value="Porins"/>
    <property type="match status" value="1"/>
</dbReference>
<organism evidence="1 2">
    <name type="scientific">Paraburkholderia caffeinitolerans</name>
    <dbReference type="NCBI Taxonomy" id="1723730"/>
    <lineage>
        <taxon>Bacteria</taxon>
        <taxon>Pseudomonadati</taxon>
        <taxon>Pseudomonadota</taxon>
        <taxon>Betaproteobacteria</taxon>
        <taxon>Burkholderiales</taxon>
        <taxon>Burkholderiaceae</taxon>
        <taxon>Paraburkholderia</taxon>
    </lineage>
</organism>
<dbReference type="AlphaFoldDB" id="A0A6J5GUX7"/>
<sequence>MLCALNYSNVQYRPGTNSLFTDTVVFNTYGAVVRYTFTPAIEVAGGYSYTRASSANGISDPAKYHQVSLKESYHFSKRTTVYALQA</sequence>
<dbReference type="EMBL" id="CADIKL010000054">
    <property type="protein sequence ID" value="CAB3807493.1"/>
    <property type="molecule type" value="Genomic_DNA"/>
</dbReference>
<dbReference type="InterPro" id="IPR023614">
    <property type="entry name" value="Porin_dom_sf"/>
</dbReference>
<dbReference type="Proteomes" id="UP000494119">
    <property type="component" value="Unassembled WGS sequence"/>
</dbReference>